<accession>A0AC61RB40</accession>
<gene>
    <name evidence="1" type="ORF">E5331_16750</name>
</gene>
<evidence type="ECO:0000313" key="2">
    <source>
        <dbReference type="Proteomes" id="UP000306319"/>
    </source>
</evidence>
<sequence length="577" mass="63962">MISSSKNMTKIMTEKNSPTNSDLNMRRLDKDEIIRLERQGCRADAWESVTFAKNADLSKIRNVHFGPDVSVGEGATLQNISGRISNCHVGANAVIDNVYLIEFDKEAACGVGTAVCALDETGSRPVVIYPGLSSQAATLMARIPKWFENNIHPTLHDFLDTRSVRTEIGENAVVRDCGRLVNVSVGAGVKVEGARSLVNGAIINNVLSGRPLAYVGYGVDAENFIIEDGMADCGAILRNCYIGQGAHVEKGFSAHDSLFFTNCSFENGEACALLAGPYSVSMHKGTLMIGCQTAFMNAGSSTNQSNHMYKLGPVHWGVLERGVKTASGAYIMFGAKIGAFSMIMGAHKTHPDSSDFPFSYLFGDERGATVVVPGAMLRSCGLLRDEQKWPTRDRRLKHRMPMYDRITFDVLNPFTVDSMLKAIDTITTLLSRPADDDLYIRHKGMKFTRAALERAKTLYTAAIYKYLSKTLPDSVFPDSDGEEAEDWLDVGGQIMPRPYLDKALEATSLDEVEKIFDDAFANYAELERKWIARRFGAEWRRRSDFITMGAQQFDEMVIDDRQEYLDNLSRETKMLDL</sequence>
<dbReference type="EMBL" id="SRYB01000033">
    <property type="protein sequence ID" value="TGY76955.1"/>
    <property type="molecule type" value="Genomic_DNA"/>
</dbReference>
<reference evidence="1" key="1">
    <citation type="submission" date="2019-04" db="EMBL/GenBank/DDBJ databases">
        <title>Microbes associate with the intestines of laboratory mice.</title>
        <authorList>
            <person name="Navarre W."/>
            <person name="Wong E."/>
            <person name="Huang K."/>
            <person name="Tropini C."/>
            <person name="Ng K."/>
            <person name="Yu B."/>
        </authorList>
    </citation>
    <scope>NUCLEOTIDE SEQUENCE</scope>
    <source>
        <strain evidence="1">NM04_E33</strain>
    </source>
</reference>
<name>A0AC61RB40_9BACT</name>
<comment type="caution">
    <text evidence="1">The sequence shown here is derived from an EMBL/GenBank/DDBJ whole genome shotgun (WGS) entry which is preliminary data.</text>
</comment>
<keyword evidence="2" id="KW-1185">Reference proteome</keyword>
<dbReference type="Proteomes" id="UP000306319">
    <property type="component" value="Unassembled WGS sequence"/>
</dbReference>
<protein>
    <submittedName>
        <fullName evidence="1">DUF4954 family protein</fullName>
    </submittedName>
</protein>
<proteinExistence type="predicted"/>
<evidence type="ECO:0000313" key="1">
    <source>
        <dbReference type="EMBL" id="TGY76955.1"/>
    </source>
</evidence>
<organism evidence="1 2">
    <name type="scientific">Lepagella muris</name>
    <dbReference type="NCBI Taxonomy" id="3032870"/>
    <lineage>
        <taxon>Bacteria</taxon>
        <taxon>Pseudomonadati</taxon>
        <taxon>Bacteroidota</taxon>
        <taxon>Bacteroidia</taxon>
        <taxon>Bacteroidales</taxon>
        <taxon>Muribaculaceae</taxon>
        <taxon>Lepagella</taxon>
    </lineage>
</organism>